<gene>
    <name evidence="7" type="primary">NAV3</name>
</gene>
<feature type="compositionally biased region" description="Polar residues" evidence="4">
    <location>
        <begin position="1269"/>
        <end position="1281"/>
    </location>
</feature>
<dbReference type="InterPro" id="IPR003959">
    <property type="entry name" value="ATPase_AAA_core"/>
</dbReference>
<dbReference type="InterPro" id="IPR001715">
    <property type="entry name" value="CH_dom"/>
</dbReference>
<dbReference type="PANTHER" id="PTHR12784">
    <property type="entry name" value="STEERIN"/>
    <property type="match status" value="1"/>
</dbReference>
<evidence type="ECO:0000313" key="6">
    <source>
        <dbReference type="Proteomes" id="UP001652662"/>
    </source>
</evidence>
<dbReference type="Pfam" id="PF00307">
    <property type="entry name" value="CH"/>
    <property type="match status" value="1"/>
</dbReference>
<dbReference type="InterPro" id="IPR036872">
    <property type="entry name" value="CH_dom_sf"/>
</dbReference>
<comment type="similarity">
    <text evidence="1">Belongs to the Nav/unc-53 family.</text>
</comment>
<feature type="compositionally biased region" description="Polar residues" evidence="4">
    <location>
        <begin position="1524"/>
        <end position="1537"/>
    </location>
</feature>
<dbReference type="SUPFAM" id="SSF47576">
    <property type="entry name" value="Calponin-homology domain, CH-domain"/>
    <property type="match status" value="1"/>
</dbReference>
<keyword evidence="6" id="KW-1185">Reference proteome</keyword>
<dbReference type="Pfam" id="PF23092">
    <property type="entry name" value="Ubiquitin_6"/>
    <property type="match status" value="1"/>
</dbReference>
<dbReference type="Pfam" id="PF25408">
    <property type="entry name" value="AAA_lid_NAV1"/>
    <property type="match status" value="1"/>
</dbReference>
<feature type="compositionally biased region" description="Low complexity" evidence="4">
    <location>
        <begin position="1079"/>
        <end position="1092"/>
    </location>
</feature>
<feature type="compositionally biased region" description="Polar residues" evidence="4">
    <location>
        <begin position="1187"/>
        <end position="1196"/>
    </location>
</feature>
<feature type="region of interest" description="Disordered" evidence="4">
    <location>
        <begin position="877"/>
        <end position="1295"/>
    </location>
</feature>
<dbReference type="InterPro" id="IPR057568">
    <property type="entry name" value="CortBP2_NAV1-like_AAA_lid"/>
</dbReference>
<feature type="compositionally biased region" description="Polar residues" evidence="4">
    <location>
        <begin position="258"/>
        <end position="279"/>
    </location>
</feature>
<feature type="compositionally biased region" description="Basic and acidic residues" evidence="4">
    <location>
        <begin position="1014"/>
        <end position="1026"/>
    </location>
</feature>
<evidence type="ECO:0000256" key="4">
    <source>
        <dbReference type="SAM" id="MobiDB-lite"/>
    </source>
</evidence>
<feature type="compositionally biased region" description="Low complexity" evidence="4">
    <location>
        <begin position="427"/>
        <end position="439"/>
    </location>
</feature>
<sequence length="2186" mass="234613">MPVLGVASKLRQPAVGSKPVHTALPIPNLGTPGSQHYSSRPLELTETESSMLSCQLTLKSTCEFGEKRPLQGKAKETEESKIYTDWANHYLAKSGHKRLIKDLQQDIADGVLLAEIIQIIANEKVEDINGCPRSQSQMIENVDVCLSFLAARGVNVQGLSAEEIRNGNLKAILGLFFSLSRYKQQQHHQQQYYQSLVELQQRVTHASPQADASQAKTQQDMQSSLAARYATQSNHSGIATSQKKPTRLPGPSRVPAAGSSSKVQGASNLNRRSQSFNSIDKNKPPNYANGNEKDSSKGPQPSSGANGNMQPPGTAAQPPASAIPSPSASKPWRSKSMNVKHSATSTMLTVKQSSPVTSPTPSADRLKPPVSEGVKTAPSGQKSMLEKFKLVNARTALRPPQSPSSGLGDAGKDDDAFSESGEMEGFNSGLNSGGSTNSSPKVSPKLAPPKAGSKNLSNKKSLLQPKEKEEKNRDKTKVCTEKPVKDEKDQLTEMAPKKTSKIASLIPKGSKTTAAKKESLIPSSSGIPKPGSKVPTAKQTISPGNAASKESEKFRTTKGSTSQSLPKPMTAEKASTSHCPAPLEGRDASQASPAGSCAVPVAQGLGQGAGNGAVQLPQQQQHSHPNTATVAPFIYRAHSENEGTSLPSADSCTSPTKMDLSYSKTAKQCLEEISGEDPETRRMRTVKNIADLRQNLEETMSSLRGTQISHSTLETTFDSTVTTEVNGRTIPNLTGRPTPMTWRLGQACPRLQAGDAPSLGAGYPRSGTSRFIHTDPSRFMYTTPLRRAAVSRLGNMSQIDMSEKASSDLDMSAEVDVGGYMSDGDILGKSLRTDDINSGYMTDGGLNLYTRSLNRIPDTASSRDAIQRGVHDVTVDADSWDDSSSVSSGLSDTLDNISTDDLNTTSSVSSYSNITVPSRKSTQLKTDSEKRSATDETWDSTEELKKTEEDFDSQGDGGGKWKGVSSGLPDDPEQAGQKAALSVSQTGSWRRGASAHGGAPSGRKAGPGALKTPGKTDDAKASEKGKTPLKGSSLQRSPSDAGKSSGDEGKKPPSGIGRSTATSSFGFKKPSGVGSSTMITSSGATIASGSATLGKIPKSAAIGGKSNAGRKTSLDGSQNQDDVGLHVSSKTSLQYRSLPRPSKSSTSGIPGRGGHRSSTSSIDSNVSSKSAGATTSKLREPTKIGSGRSSPVTVNQTDKEKEKVAVSDSESVSLSGSPKSSPTSASACGTQGLRQPGSKYPDIASPTFRRYTPSSRQANQEEGKEWLRSHSTGGLQDTGNQSPLVSPSAMSSSTTGKYHFSNLVSPTNLSQFNLPGPSMMRSNSIPAQDSSFDLYDDSQLCGSATSLEERPRAISHSGSFRDSMEEVHGSSLSLVSSTSSLYSTAEEKAHSEQIHKLRRELVASQEKVATLTSQLSANAHLVAAFEKSLGNMTGRLQSLTMTAEQKESELIELRETIEMLKAQNSAAQAAIQGALNGPDHPPKDLRIRRQHSSESVSSINSATSHSSIGSGNDADSKKKKKKNWVNSRGSELRSSFKQAFGKKKSTKPPSSHSDIEELTDSSLPASPKLPHNAGACGSASMKPSQSASAICECTEAEAEIILQLKSELREKELKLTDIRLEALSSAHHLDQIREAMNRMQNEIEILKAENDRLKAETGNTAKPARPPSESSSSTSSSSSRQSLGLSLNNLNITESVTSDILLDDAGDATGHKDGRSVKIIVSISKGYGRAKDQKSQAYLIGSIGVSGKTKWDVLDGVIRRLFKEYVFRIDTSSSLGLSSDCIASYCIGDLIRSHSLEVPELLPCGYLVGDNNIITVNLKGVEENSLDSFVFDTLIPKPITQRYFNLLMEHHRIILSGPSGTGKTYLANKLAEYVITKSGRKKTEDAIATFNVDHKSSKELQQYLANLAEQCSADNNGVELPVVIILDNLHHVGSLSDIFNGFLNCKYNKCPYIIGTMNQGVSSSPNLELHHNFRWVLCANHTEPVKGFLGRYLRRKLIEIEIERNIRNNDLVKIIDWIPKTWHHLNSFLETHSSSDVTIGPRLFLPCPMDVEGSRVWFMDLWNYSLVPYILEAVREGLQMYGKRAPWEDPSKWVLDTYPWSSASLPQEGPALLQLRPEDVGYEGCISTKEATTSKHIPQTDTEGDPLMNMLMKLQEAANYSGTQSCDSDSTSHHEDILESSLESTL</sequence>
<feature type="compositionally biased region" description="Polar residues" evidence="4">
    <location>
        <begin position="896"/>
        <end position="925"/>
    </location>
</feature>
<keyword evidence="2 3" id="KW-0175">Coiled coil</keyword>
<dbReference type="PANTHER" id="PTHR12784:SF18">
    <property type="entry name" value="NEURON NAVIGATOR 3"/>
    <property type="match status" value="1"/>
</dbReference>
<feature type="compositionally biased region" description="Low complexity" evidence="4">
    <location>
        <begin position="315"/>
        <end position="331"/>
    </location>
</feature>
<dbReference type="PROSITE" id="PS50021">
    <property type="entry name" value="CH"/>
    <property type="match status" value="1"/>
</dbReference>
<evidence type="ECO:0000256" key="1">
    <source>
        <dbReference type="ARBA" id="ARBA00006255"/>
    </source>
</evidence>
<evidence type="ECO:0000256" key="3">
    <source>
        <dbReference type="SAM" id="Coils"/>
    </source>
</evidence>
<proteinExistence type="inferred from homology"/>
<dbReference type="Gene3D" id="1.10.418.10">
    <property type="entry name" value="Calponin-like domain"/>
    <property type="match status" value="1"/>
</dbReference>
<feature type="compositionally biased region" description="Low complexity" evidence="4">
    <location>
        <begin position="1282"/>
        <end position="1293"/>
    </location>
</feature>
<feature type="compositionally biased region" description="Low complexity" evidence="4">
    <location>
        <begin position="1495"/>
        <end position="1512"/>
    </location>
</feature>
<feature type="compositionally biased region" description="Basic and acidic residues" evidence="4">
    <location>
        <begin position="1259"/>
        <end position="1268"/>
    </location>
</feature>
<dbReference type="Pfam" id="PF00004">
    <property type="entry name" value="AAA"/>
    <property type="match status" value="1"/>
</dbReference>
<feature type="compositionally biased region" description="Polar residues" evidence="4">
    <location>
        <begin position="205"/>
        <end position="243"/>
    </location>
</feature>
<dbReference type="InterPro" id="IPR003593">
    <property type="entry name" value="AAA+_ATPase"/>
</dbReference>
<organism evidence="6 7">
    <name type="scientific">Equus przewalskii</name>
    <name type="common">Przewalski's horse</name>
    <name type="synonym">Equus caballus przewalskii</name>
    <dbReference type="NCBI Taxonomy" id="9798"/>
    <lineage>
        <taxon>Eukaryota</taxon>
        <taxon>Metazoa</taxon>
        <taxon>Chordata</taxon>
        <taxon>Craniata</taxon>
        <taxon>Vertebrata</taxon>
        <taxon>Euteleostomi</taxon>
        <taxon>Mammalia</taxon>
        <taxon>Eutheria</taxon>
        <taxon>Laurasiatheria</taxon>
        <taxon>Perissodactyla</taxon>
        <taxon>Equidae</taxon>
        <taxon>Equus</taxon>
    </lineage>
</organism>
<evidence type="ECO:0000259" key="5">
    <source>
        <dbReference type="PROSITE" id="PS50021"/>
    </source>
</evidence>
<evidence type="ECO:0000313" key="7">
    <source>
        <dbReference type="RefSeq" id="XP_070456642.1"/>
    </source>
</evidence>
<feature type="compositionally biased region" description="Polar residues" evidence="4">
    <location>
        <begin position="335"/>
        <end position="361"/>
    </location>
</feature>
<dbReference type="InterPro" id="IPR057126">
    <property type="entry name" value="NAV1-like_ubiquitin-like"/>
</dbReference>
<dbReference type="Gene3D" id="3.40.50.300">
    <property type="entry name" value="P-loop containing nucleotide triphosphate hydrolases"/>
    <property type="match status" value="1"/>
</dbReference>
<dbReference type="CDD" id="cd21286">
    <property type="entry name" value="CH_NAV3"/>
    <property type="match status" value="1"/>
</dbReference>
<feature type="region of interest" description="Disordered" evidence="4">
    <location>
        <begin position="1473"/>
        <end position="1581"/>
    </location>
</feature>
<dbReference type="GeneID" id="103551804"/>
<dbReference type="Proteomes" id="UP001652662">
    <property type="component" value="Chromosome 29"/>
</dbReference>
<feature type="domain" description="Calponin-homology (CH)" evidence="5">
    <location>
        <begin position="77"/>
        <end position="184"/>
    </location>
</feature>
<feature type="compositionally biased region" description="Low complexity" evidence="4">
    <location>
        <begin position="521"/>
        <end position="535"/>
    </location>
</feature>
<feature type="region of interest" description="Disordered" evidence="4">
    <location>
        <begin position="205"/>
        <end position="595"/>
    </location>
</feature>
<feature type="compositionally biased region" description="Basic and acidic residues" evidence="4">
    <location>
        <begin position="465"/>
        <end position="491"/>
    </location>
</feature>
<evidence type="ECO:0000256" key="2">
    <source>
        <dbReference type="ARBA" id="ARBA00023054"/>
    </source>
</evidence>
<feature type="region of interest" description="Disordered" evidence="4">
    <location>
        <begin position="2161"/>
        <end position="2186"/>
    </location>
</feature>
<dbReference type="SMART" id="SM00382">
    <property type="entry name" value="AAA"/>
    <property type="match status" value="1"/>
</dbReference>
<feature type="region of interest" description="Disordered" evidence="4">
    <location>
        <begin position="1656"/>
        <end position="1682"/>
    </location>
</feature>
<reference evidence="7" key="1">
    <citation type="submission" date="2025-08" db="UniProtKB">
        <authorList>
            <consortium name="RefSeq"/>
        </authorList>
    </citation>
    <scope>IDENTIFICATION</scope>
    <source>
        <tissue evidence="7">Blood</tissue>
    </source>
</reference>
<protein>
    <submittedName>
        <fullName evidence="7">Neuron navigator 3 isoform X13</fullName>
    </submittedName>
</protein>
<dbReference type="RefSeq" id="XP_070456642.1">
    <property type="nucleotide sequence ID" value="XM_070600541.1"/>
</dbReference>
<feature type="compositionally biased region" description="Low complexity" evidence="4">
    <location>
        <begin position="1157"/>
        <end position="1170"/>
    </location>
</feature>
<dbReference type="InterPro" id="IPR039041">
    <property type="entry name" value="Nav/unc-53"/>
</dbReference>
<name>A0ABM4MVC3_EQUPR</name>
<feature type="coiled-coil region" evidence="3">
    <location>
        <begin position="1387"/>
        <end position="1470"/>
    </location>
</feature>
<feature type="compositionally biased region" description="Polar residues" evidence="4">
    <location>
        <begin position="297"/>
        <end position="311"/>
    </location>
</feature>
<dbReference type="InterPro" id="IPR027417">
    <property type="entry name" value="P-loop_NTPase"/>
</dbReference>
<feature type="coiled-coil region" evidence="3">
    <location>
        <begin position="1601"/>
        <end position="1656"/>
    </location>
</feature>
<feature type="region of interest" description="Disordered" evidence="4">
    <location>
        <begin position="17"/>
        <end position="40"/>
    </location>
</feature>
<feature type="compositionally biased region" description="Low complexity" evidence="4">
    <location>
        <begin position="882"/>
        <end position="895"/>
    </location>
</feature>
<dbReference type="SUPFAM" id="SSF52540">
    <property type="entry name" value="P-loop containing nucleoside triphosphate hydrolases"/>
    <property type="match status" value="2"/>
</dbReference>
<feature type="compositionally biased region" description="Low complexity" evidence="4">
    <location>
        <begin position="1668"/>
        <end position="1682"/>
    </location>
</feature>
<feature type="compositionally biased region" description="Low complexity" evidence="4">
    <location>
        <begin position="1206"/>
        <end position="1226"/>
    </location>
</feature>
<accession>A0ABM4MVC3</accession>
<dbReference type="SMART" id="SM00033">
    <property type="entry name" value="CH"/>
    <property type="match status" value="1"/>
</dbReference>